<dbReference type="SUPFAM" id="SSF51735">
    <property type="entry name" value="NAD(P)-binding Rossmann-fold domains"/>
    <property type="match status" value="1"/>
</dbReference>
<evidence type="ECO:0000259" key="1">
    <source>
        <dbReference type="Pfam" id="PF01370"/>
    </source>
</evidence>
<dbReference type="PANTHER" id="PTHR43245">
    <property type="entry name" value="BIFUNCTIONAL POLYMYXIN RESISTANCE PROTEIN ARNA"/>
    <property type="match status" value="1"/>
</dbReference>
<dbReference type="Pfam" id="PF01370">
    <property type="entry name" value="Epimerase"/>
    <property type="match status" value="1"/>
</dbReference>
<dbReference type="EMBL" id="JAENHM010000069">
    <property type="protein sequence ID" value="MBK1840767.1"/>
    <property type="molecule type" value="Genomic_DNA"/>
</dbReference>
<gene>
    <name evidence="2" type="ORF">JHL17_25515</name>
</gene>
<evidence type="ECO:0000313" key="3">
    <source>
        <dbReference type="Proteomes" id="UP000652760"/>
    </source>
</evidence>
<dbReference type="Gene3D" id="3.40.50.720">
    <property type="entry name" value="NAD(P)-binding Rossmann-like Domain"/>
    <property type="match status" value="1"/>
</dbReference>
<evidence type="ECO:0000313" key="2">
    <source>
        <dbReference type="EMBL" id="MBK1840767.1"/>
    </source>
</evidence>
<keyword evidence="3" id="KW-1185">Reference proteome</keyword>
<accession>A0ABS1FC06</accession>
<dbReference type="PANTHER" id="PTHR43245:SF23">
    <property type="entry name" value="NAD(P)-BINDING DOMAIN-CONTAINING PROTEIN"/>
    <property type="match status" value="1"/>
</dbReference>
<comment type="caution">
    <text evidence="2">The sequence shown here is derived from an EMBL/GenBank/DDBJ whole genome shotgun (WGS) entry which is preliminary data.</text>
</comment>
<dbReference type="CDD" id="cd08946">
    <property type="entry name" value="SDR_e"/>
    <property type="match status" value="1"/>
</dbReference>
<reference evidence="3" key="1">
    <citation type="submission" date="2021-01" db="EMBL/GenBank/DDBJ databases">
        <title>Genome public.</title>
        <authorList>
            <person name="Liu C."/>
            <person name="Sun Q."/>
        </authorList>
    </citation>
    <scope>NUCLEOTIDE SEQUENCE [LARGE SCALE GENOMIC DNA]</scope>
    <source>
        <strain evidence="3">YIM B02556</strain>
    </source>
</reference>
<name>A0ABS1FC06_9PROT</name>
<dbReference type="RefSeq" id="WP_200197491.1">
    <property type="nucleotide sequence ID" value="NZ_JAENHM010000069.1"/>
</dbReference>
<sequence length="339" mass="37189">MAENIPFKRVLVTGGAGYVGSALVPRLLAAGHQVVVYDLMLFGTDVLPKDDPALSIVKADIRNTADFARAVAGADAVIHLACISNDPSFELDEALSTTINYDAFEPMVQAARDAGVRRFIYASSSSVYGISEAADVTEEHPLLPLTLYSKYKAMCETVLARYQAPDFTCVTIRPSTVCGYAPRLRLDLTVNILTNHAINNRKITVFGGEQMRPNIHIDDMVDLYLLLLRLPAETIAGKVFNAGYGNLKVSEIAEIVRKVVMEEFPDLGPIDIVRTPTDDNRSYHVNSDRIRQAIGFEANRSVEDAVRDLCQAFRDGKIPGSLTDDAYFNVRTMKALALA</sequence>
<proteinExistence type="predicted"/>
<dbReference type="InterPro" id="IPR001509">
    <property type="entry name" value="Epimerase_deHydtase"/>
</dbReference>
<dbReference type="InterPro" id="IPR036291">
    <property type="entry name" value="NAD(P)-bd_dom_sf"/>
</dbReference>
<dbReference type="InterPro" id="IPR050177">
    <property type="entry name" value="Lipid_A_modif_metabolic_enz"/>
</dbReference>
<organism evidence="2 3">
    <name type="scientific">Azospirillum endophyticum</name>
    <dbReference type="NCBI Taxonomy" id="2800326"/>
    <lineage>
        <taxon>Bacteria</taxon>
        <taxon>Pseudomonadati</taxon>
        <taxon>Pseudomonadota</taxon>
        <taxon>Alphaproteobacteria</taxon>
        <taxon>Rhodospirillales</taxon>
        <taxon>Azospirillaceae</taxon>
        <taxon>Azospirillum</taxon>
    </lineage>
</organism>
<protein>
    <submittedName>
        <fullName evidence="2">SDR family oxidoreductase</fullName>
    </submittedName>
</protein>
<dbReference type="Proteomes" id="UP000652760">
    <property type="component" value="Unassembled WGS sequence"/>
</dbReference>
<feature type="domain" description="NAD-dependent epimerase/dehydratase" evidence="1">
    <location>
        <begin position="10"/>
        <end position="243"/>
    </location>
</feature>